<sequence length="571" mass="61817">MRSLAAIVLILVYAWGTTALPDVPSIDNYLHRVWARATVLDNYVYIEGGELNQLVDGKKLSTAADVVNSTLSIDISKSWKSTDVVIRSIPKPNPRKADVHLWTDVAEGSFYTWGGRWTSGRNTSRNALWKFTADGQGGGAWTIVEPENPTIFNDLHPTQYGAFANTNTTGFVIGGISHAWTEPSNPGANAVPGMVSFDMKTRVWHNGTIGFSPFGMGTMNQGTAHYVDGFGPDGLIFAMSGYAPALRGAKWSETQGEPRDLRNLTFFDPKTKKVYWQLATGAIPPTPRGQSCSTVFPTDDGGYDIFFYGGNFMTDNVSFQDAYILSLPGFVWARVPDAPGGPRQAAACVRVGQRQVLSIGGADNTRQDRDPAPQGLLLFDMTTWKWKDSYDATAPAYERATELKTWYGNGSLGKVEWSSDEVRKLFVAASSEPNPGKRYHDRVPRDASSTPTSTPETESGSSTPVGAIVGGVVGGVGGLALIAAAAWFFLRRRRRQADGVATDPSTGLPEPVHDPKYEPVPNAVAEADASHGYTELAARDIPGAYQLGGPVEMDSRGAPVELDATPRLKWR</sequence>
<keyword evidence="4 6" id="KW-0472">Membrane</keyword>
<feature type="chain" id="PRO_5043033551" description="Kelch repeat protein" evidence="7">
    <location>
        <begin position="20"/>
        <end position="571"/>
    </location>
</feature>
<name>A0AAN6MLI0_9PEZI</name>
<evidence type="ECO:0000256" key="6">
    <source>
        <dbReference type="SAM" id="Phobius"/>
    </source>
</evidence>
<feature type="region of interest" description="Disordered" evidence="5">
    <location>
        <begin position="428"/>
        <end position="465"/>
    </location>
</feature>
<comment type="caution">
    <text evidence="8">The sequence shown here is derived from an EMBL/GenBank/DDBJ whole genome shotgun (WGS) entry which is preliminary data.</text>
</comment>
<feature type="compositionally biased region" description="Low complexity" evidence="5">
    <location>
        <begin position="448"/>
        <end position="465"/>
    </location>
</feature>
<gene>
    <name evidence="8" type="ORF">C8A05DRAFT_14902</name>
</gene>
<feature type="region of interest" description="Disordered" evidence="5">
    <location>
        <begin position="548"/>
        <end position="571"/>
    </location>
</feature>
<accession>A0AAN6MLI0</accession>
<dbReference type="Proteomes" id="UP001303889">
    <property type="component" value="Unassembled WGS sequence"/>
</dbReference>
<reference evidence="8" key="2">
    <citation type="submission" date="2023-05" db="EMBL/GenBank/DDBJ databases">
        <authorList>
            <consortium name="Lawrence Berkeley National Laboratory"/>
            <person name="Steindorff A."/>
            <person name="Hensen N."/>
            <person name="Bonometti L."/>
            <person name="Westerberg I."/>
            <person name="Brannstrom I.O."/>
            <person name="Guillou S."/>
            <person name="Cros-Aarteil S."/>
            <person name="Calhoun S."/>
            <person name="Haridas S."/>
            <person name="Kuo A."/>
            <person name="Mondo S."/>
            <person name="Pangilinan J."/>
            <person name="Riley R."/>
            <person name="Labutti K."/>
            <person name="Andreopoulos B."/>
            <person name="Lipzen A."/>
            <person name="Chen C."/>
            <person name="Yanf M."/>
            <person name="Daum C."/>
            <person name="Ng V."/>
            <person name="Clum A."/>
            <person name="Ohm R."/>
            <person name="Martin F."/>
            <person name="Silar P."/>
            <person name="Natvig D."/>
            <person name="Lalanne C."/>
            <person name="Gautier V."/>
            <person name="Ament-Velasquez S.L."/>
            <person name="Kruys A."/>
            <person name="Hutchinson M.I."/>
            <person name="Powell A.J."/>
            <person name="Barry K."/>
            <person name="Miller A.N."/>
            <person name="Grigoriev I.V."/>
            <person name="Debuchy R."/>
            <person name="Gladieux P."/>
            <person name="Thoren M.H."/>
            <person name="Johannesson H."/>
        </authorList>
    </citation>
    <scope>NUCLEOTIDE SEQUENCE</scope>
    <source>
        <strain evidence="8">CBS 103.79</strain>
    </source>
</reference>
<dbReference type="Gene3D" id="2.120.10.80">
    <property type="entry name" value="Kelch-type beta propeller"/>
    <property type="match status" value="1"/>
</dbReference>
<dbReference type="EMBL" id="MU855468">
    <property type="protein sequence ID" value="KAK3903127.1"/>
    <property type="molecule type" value="Genomic_DNA"/>
</dbReference>
<evidence type="ECO:0000256" key="4">
    <source>
        <dbReference type="ARBA" id="ARBA00023136"/>
    </source>
</evidence>
<dbReference type="SUPFAM" id="SSF117281">
    <property type="entry name" value="Kelch motif"/>
    <property type="match status" value="1"/>
</dbReference>
<evidence type="ECO:0000313" key="8">
    <source>
        <dbReference type="EMBL" id="KAK3903127.1"/>
    </source>
</evidence>
<reference evidence="8" key="1">
    <citation type="journal article" date="2023" name="Mol. Phylogenet. Evol.">
        <title>Genome-scale phylogeny and comparative genomics of the fungal order Sordariales.</title>
        <authorList>
            <person name="Hensen N."/>
            <person name="Bonometti L."/>
            <person name="Westerberg I."/>
            <person name="Brannstrom I.O."/>
            <person name="Guillou S."/>
            <person name="Cros-Aarteil S."/>
            <person name="Calhoun S."/>
            <person name="Haridas S."/>
            <person name="Kuo A."/>
            <person name="Mondo S."/>
            <person name="Pangilinan J."/>
            <person name="Riley R."/>
            <person name="LaButti K."/>
            <person name="Andreopoulos B."/>
            <person name="Lipzen A."/>
            <person name="Chen C."/>
            <person name="Yan M."/>
            <person name="Daum C."/>
            <person name="Ng V."/>
            <person name="Clum A."/>
            <person name="Steindorff A."/>
            <person name="Ohm R.A."/>
            <person name="Martin F."/>
            <person name="Silar P."/>
            <person name="Natvig D.O."/>
            <person name="Lalanne C."/>
            <person name="Gautier V."/>
            <person name="Ament-Velasquez S.L."/>
            <person name="Kruys A."/>
            <person name="Hutchinson M.I."/>
            <person name="Powell A.J."/>
            <person name="Barry K."/>
            <person name="Miller A.N."/>
            <person name="Grigoriev I.V."/>
            <person name="Debuchy R."/>
            <person name="Gladieux P."/>
            <person name="Hiltunen Thoren M."/>
            <person name="Johannesson H."/>
        </authorList>
    </citation>
    <scope>NUCLEOTIDE SEQUENCE</scope>
    <source>
        <strain evidence="8">CBS 103.79</strain>
    </source>
</reference>
<dbReference type="GO" id="GO:0016020">
    <property type="term" value="C:membrane"/>
    <property type="evidence" value="ECO:0007669"/>
    <property type="project" value="UniProtKB-SubCell"/>
</dbReference>
<feature type="transmembrane region" description="Helical" evidence="6">
    <location>
        <begin position="465"/>
        <end position="490"/>
    </location>
</feature>
<dbReference type="AlphaFoldDB" id="A0AAN6MLI0"/>
<dbReference type="InterPro" id="IPR015915">
    <property type="entry name" value="Kelch-typ_b-propeller"/>
</dbReference>
<evidence type="ECO:0000256" key="5">
    <source>
        <dbReference type="SAM" id="MobiDB-lite"/>
    </source>
</evidence>
<proteinExistence type="predicted"/>
<evidence type="ECO:0000256" key="3">
    <source>
        <dbReference type="ARBA" id="ARBA00022989"/>
    </source>
</evidence>
<evidence type="ECO:0000313" key="9">
    <source>
        <dbReference type="Proteomes" id="UP001303889"/>
    </source>
</evidence>
<keyword evidence="2 6" id="KW-0812">Transmembrane</keyword>
<protein>
    <recommendedName>
        <fullName evidence="10">Kelch repeat protein</fullName>
    </recommendedName>
</protein>
<evidence type="ECO:0000256" key="7">
    <source>
        <dbReference type="SAM" id="SignalP"/>
    </source>
</evidence>
<feature type="region of interest" description="Disordered" evidence="5">
    <location>
        <begin position="500"/>
        <end position="519"/>
    </location>
</feature>
<evidence type="ECO:0008006" key="10">
    <source>
        <dbReference type="Google" id="ProtNLM"/>
    </source>
</evidence>
<organism evidence="8 9">
    <name type="scientific">Staphylotrichum tortipilum</name>
    <dbReference type="NCBI Taxonomy" id="2831512"/>
    <lineage>
        <taxon>Eukaryota</taxon>
        <taxon>Fungi</taxon>
        <taxon>Dikarya</taxon>
        <taxon>Ascomycota</taxon>
        <taxon>Pezizomycotina</taxon>
        <taxon>Sordariomycetes</taxon>
        <taxon>Sordariomycetidae</taxon>
        <taxon>Sordariales</taxon>
        <taxon>Chaetomiaceae</taxon>
        <taxon>Staphylotrichum</taxon>
    </lineage>
</organism>
<feature type="signal peptide" evidence="7">
    <location>
        <begin position="1"/>
        <end position="19"/>
    </location>
</feature>
<dbReference type="PANTHER" id="PTHR15549:SF27">
    <property type="entry name" value="CHITIN-BINDING TYPE-1 DOMAIN-CONTAINING PROTEIN"/>
    <property type="match status" value="1"/>
</dbReference>
<comment type="subcellular location">
    <subcellularLocation>
        <location evidence="1">Membrane</location>
        <topology evidence="1">Single-pass membrane protein</topology>
    </subcellularLocation>
</comment>
<dbReference type="GO" id="GO:0071944">
    <property type="term" value="C:cell periphery"/>
    <property type="evidence" value="ECO:0007669"/>
    <property type="project" value="UniProtKB-ARBA"/>
</dbReference>
<dbReference type="InterPro" id="IPR011043">
    <property type="entry name" value="Gal_Oxase/kelch_b-propeller"/>
</dbReference>
<evidence type="ECO:0000256" key="1">
    <source>
        <dbReference type="ARBA" id="ARBA00004167"/>
    </source>
</evidence>
<dbReference type="PANTHER" id="PTHR15549">
    <property type="entry name" value="PAIRED IMMUNOGLOBULIN-LIKE TYPE 2 RECEPTOR"/>
    <property type="match status" value="1"/>
</dbReference>
<dbReference type="InterPro" id="IPR051694">
    <property type="entry name" value="Immunoregulatory_rcpt-like"/>
</dbReference>
<keyword evidence="7" id="KW-0732">Signal</keyword>
<dbReference type="SUPFAM" id="SSF50965">
    <property type="entry name" value="Galactose oxidase, central domain"/>
    <property type="match status" value="1"/>
</dbReference>
<keyword evidence="3 6" id="KW-1133">Transmembrane helix</keyword>
<keyword evidence="9" id="KW-1185">Reference proteome</keyword>
<evidence type="ECO:0000256" key="2">
    <source>
        <dbReference type="ARBA" id="ARBA00022692"/>
    </source>
</evidence>